<name>A0ACC3NSM8_9PEZI</name>
<evidence type="ECO:0000313" key="2">
    <source>
        <dbReference type="Proteomes" id="UP001281147"/>
    </source>
</evidence>
<proteinExistence type="predicted"/>
<gene>
    <name evidence="1" type="ORF">LTR37_002939</name>
</gene>
<comment type="caution">
    <text evidence="1">The sequence shown here is derived from an EMBL/GenBank/DDBJ whole genome shotgun (WGS) entry which is preliminary data.</text>
</comment>
<organism evidence="1 2">
    <name type="scientific">Vermiconidia calcicola</name>
    <dbReference type="NCBI Taxonomy" id="1690605"/>
    <lineage>
        <taxon>Eukaryota</taxon>
        <taxon>Fungi</taxon>
        <taxon>Dikarya</taxon>
        <taxon>Ascomycota</taxon>
        <taxon>Pezizomycotina</taxon>
        <taxon>Dothideomycetes</taxon>
        <taxon>Dothideomycetidae</taxon>
        <taxon>Mycosphaerellales</taxon>
        <taxon>Extremaceae</taxon>
        <taxon>Vermiconidia</taxon>
    </lineage>
</organism>
<keyword evidence="2" id="KW-1185">Reference proteome</keyword>
<dbReference type="Proteomes" id="UP001281147">
    <property type="component" value="Unassembled WGS sequence"/>
</dbReference>
<sequence>MVKADVKHNYYADLELPTSACIDDIRKQYRKLALQYHPDRNAGREGECVPKFQAIQAANEVLGDPLSKQKYDTDRRKAGLFPTGPTFNPRQPAPGNPYAANSNFPPPPRRTQPGGPWSRPPPPQPPGGTPGPSPSGADRFTNFPRPSPTSRKDAAQERTNTFKAWQNMSSAQERQQRFNQQQSQQTQPPPQPQATRPRPQPPPRYDNKMPTEEQVRAGMKYRNVPRFDPEGVDKNQSAWSTFQQASAGKPGMARTTTARTPKKQGFDPNLPGSHEKPAASSHYMPRNQSADFGRSQPGIRVPPPPSGPPPPGTTPNTPHSPVSPKTQRPAADPTRPFSSRTPNDQVPFAEGNRSRTPYSSFIHEKTDLGDGLRRSYSTRDTTKLGPDEAANRGRARSTSPLRKHASDGQAQDSKQQKPFVVYSSSEASSSDPDITQHPDDGESAARPGSAPTFTARFNRPKNVPTPPSSRFNGSRNGPTPPPPVPNRLHVNGATDGAHFEGDQPDMQQRATPNMYAKNSFSNPSGITTRMFGSNSTSRAKHTWSNAGSWAIPSSVNAFAKRVKSSNVVPRQDSSDEPFVTAADVLFTQAPKDLQHAYLRFQAEVQKEYGYVPGNLDMELFLKLASAAQVGVMSGDARLDAVLSRVLDMPDVSQTQNNVTNDGPCANSFSFARHHDLFTPTNAKSRSEENINTKFSPEGWSGAFTGEPDYFAPPMSAGSTRKQPSPTRRGTARRTPSEQQRSATVDLPPSSMPHDGASPRPWGSDGRSKDVPPQPQNATGEVRFSKEEWEKTFQDASWTFPPPPPHAGSPTRSAATPGARKTSQGRKTSKAAPKGTAGVKQPQQPQVVDEADAEDVGGRPEIGAAVDDADAMDIDDTPLVQRTTTQQESGPVQGNEKEARLYSVPPSEWRQQQEQKQTNGHRNTWSASTRPPGESVSDGTKLSTTLDDLRNVEPLARSVGAGAGLESFGDLSTNLPFQSQAATNLPTNLLVPRRLTIPPVPKPPTEPTKLSKASWVQYARSFGNYLVAHHNWNSTMLTHFSTREKAAEARFMNGFAWLEATGDTSGMLAAPSGFGSYLAAVKEDEPVRECWTVGNEKHTEAVKSFDKIRERVRNSFASGMLPEN</sequence>
<reference evidence="1" key="1">
    <citation type="submission" date="2023-07" db="EMBL/GenBank/DDBJ databases">
        <title>Black Yeasts Isolated from many extreme environments.</title>
        <authorList>
            <person name="Coleine C."/>
            <person name="Stajich J.E."/>
            <person name="Selbmann L."/>
        </authorList>
    </citation>
    <scope>NUCLEOTIDE SEQUENCE</scope>
    <source>
        <strain evidence="1">CCFEE 5714</strain>
    </source>
</reference>
<protein>
    <submittedName>
        <fullName evidence="1">Uncharacterized protein</fullName>
    </submittedName>
</protein>
<evidence type="ECO:0000313" key="1">
    <source>
        <dbReference type="EMBL" id="KAK3721774.1"/>
    </source>
</evidence>
<dbReference type="EMBL" id="JAUTXU010000016">
    <property type="protein sequence ID" value="KAK3721774.1"/>
    <property type="molecule type" value="Genomic_DNA"/>
</dbReference>
<accession>A0ACC3NSM8</accession>